<organism evidence="10 11">
    <name type="scientific">Limnofasciculus baicalensis BBK-W-15</name>
    <dbReference type="NCBI Taxonomy" id="2699891"/>
    <lineage>
        <taxon>Bacteria</taxon>
        <taxon>Bacillati</taxon>
        <taxon>Cyanobacteriota</taxon>
        <taxon>Cyanophyceae</taxon>
        <taxon>Coleofasciculales</taxon>
        <taxon>Coleofasciculaceae</taxon>
        <taxon>Limnofasciculus</taxon>
        <taxon>Limnofasciculus baicalensis</taxon>
    </lineage>
</organism>
<dbReference type="PANTHER" id="PTHR30237:SF2">
    <property type="entry name" value="MUREIN TETRAPEPTIDE CARBOXYPEPTIDASE"/>
    <property type="match status" value="1"/>
</dbReference>
<dbReference type="InterPro" id="IPR003507">
    <property type="entry name" value="S66_fam"/>
</dbReference>
<dbReference type="Pfam" id="PF17676">
    <property type="entry name" value="Peptidase_S66C"/>
    <property type="match status" value="1"/>
</dbReference>
<dbReference type="SUPFAM" id="SSF141986">
    <property type="entry name" value="LD-carboxypeptidase A C-terminal domain-like"/>
    <property type="match status" value="1"/>
</dbReference>
<evidence type="ECO:0000256" key="6">
    <source>
        <dbReference type="PIRSR" id="PIRSR028757-1"/>
    </source>
</evidence>
<keyword evidence="2" id="KW-0121">Carboxypeptidase</keyword>
<evidence type="ECO:0000259" key="8">
    <source>
        <dbReference type="Pfam" id="PF02016"/>
    </source>
</evidence>
<keyword evidence="5" id="KW-0720">Serine protease</keyword>
<sequence>MLKDLPNRRQFLKFFGFTLLATQLPAAAQNNLSPPSILKPPRLKVGDTVGLISPAGVVDKKTVDEFTKILLELGLKVKLGNHILDRYGYLAGKDIARAADINAMFADTSVAGIFTMAGGWGCNRILPLLDYELIRRNPKIIMGFSDVTSLILAIYARCGIITFHGPLATSTWNQFSVEYVRQILFDGEAMLFRNLLSTSVETITSGKVRGRLVGGNLSLVTALVGSGYLPNWDKMILFVEEVREDVYRVDRMLTQLKLAGILDKIAGFIFGQCTKCTAGEDNEPSLTLQEVLLEHIQPLGIPAWYGSMIGHIPDKFTLPLGVEVEIDADLGVIRMLESAVV</sequence>
<gene>
    <name evidence="10" type="ORF">NJ959_15600</name>
</gene>
<dbReference type="PANTHER" id="PTHR30237">
    <property type="entry name" value="MURAMOYLTETRAPEPTIDE CARBOXYPEPTIDASE"/>
    <property type="match status" value="1"/>
</dbReference>
<dbReference type="Pfam" id="PF02016">
    <property type="entry name" value="Peptidase_S66"/>
    <property type="match status" value="1"/>
</dbReference>
<feature type="signal peptide" evidence="7">
    <location>
        <begin position="1"/>
        <end position="28"/>
    </location>
</feature>
<feature type="domain" description="LD-carboxypeptidase N-terminal" evidence="8">
    <location>
        <begin position="49"/>
        <end position="165"/>
    </location>
</feature>
<evidence type="ECO:0000256" key="4">
    <source>
        <dbReference type="ARBA" id="ARBA00022801"/>
    </source>
</evidence>
<name>A0AAE3GSC7_9CYAN</name>
<evidence type="ECO:0000313" key="10">
    <source>
        <dbReference type="EMBL" id="MCP2729860.1"/>
    </source>
</evidence>
<keyword evidence="3" id="KW-0645">Protease</keyword>
<dbReference type="GO" id="GO:0006508">
    <property type="term" value="P:proteolysis"/>
    <property type="evidence" value="ECO:0007669"/>
    <property type="project" value="UniProtKB-KW"/>
</dbReference>
<evidence type="ECO:0000313" key="11">
    <source>
        <dbReference type="Proteomes" id="UP001204953"/>
    </source>
</evidence>
<dbReference type="Gene3D" id="3.40.50.10740">
    <property type="entry name" value="Class I glutamine amidotransferase-like"/>
    <property type="match status" value="1"/>
</dbReference>
<keyword evidence="4" id="KW-0378">Hydrolase</keyword>
<comment type="caution">
    <text evidence="10">The sequence shown here is derived from an EMBL/GenBank/DDBJ whole genome shotgun (WGS) entry which is preliminary data.</text>
</comment>
<dbReference type="EMBL" id="JAMZMM010000148">
    <property type="protein sequence ID" value="MCP2729860.1"/>
    <property type="molecule type" value="Genomic_DNA"/>
</dbReference>
<evidence type="ECO:0000256" key="1">
    <source>
        <dbReference type="ARBA" id="ARBA00010233"/>
    </source>
</evidence>
<feature type="active site" description="Nucleophile" evidence="6">
    <location>
        <position position="145"/>
    </location>
</feature>
<dbReference type="SUPFAM" id="SSF52317">
    <property type="entry name" value="Class I glutamine amidotransferase-like"/>
    <property type="match status" value="1"/>
</dbReference>
<protein>
    <submittedName>
        <fullName evidence="10">LD-carboxypeptidase</fullName>
    </submittedName>
</protein>
<dbReference type="InterPro" id="IPR027478">
    <property type="entry name" value="LdcA_N"/>
</dbReference>
<evidence type="ECO:0000256" key="2">
    <source>
        <dbReference type="ARBA" id="ARBA00022645"/>
    </source>
</evidence>
<dbReference type="PROSITE" id="PS51318">
    <property type="entry name" value="TAT"/>
    <property type="match status" value="1"/>
</dbReference>
<dbReference type="InterPro" id="IPR029062">
    <property type="entry name" value="Class_I_gatase-like"/>
</dbReference>
<dbReference type="InterPro" id="IPR040449">
    <property type="entry name" value="Peptidase_S66_N"/>
</dbReference>
<comment type="similarity">
    <text evidence="1">Belongs to the peptidase S66 family.</text>
</comment>
<evidence type="ECO:0000256" key="3">
    <source>
        <dbReference type="ARBA" id="ARBA00022670"/>
    </source>
</evidence>
<keyword evidence="11" id="KW-1185">Reference proteome</keyword>
<keyword evidence="7" id="KW-0732">Signal</keyword>
<dbReference type="InterPro" id="IPR027461">
    <property type="entry name" value="Carboxypeptidase_A_C_sf"/>
</dbReference>
<dbReference type="InterPro" id="IPR006311">
    <property type="entry name" value="TAT_signal"/>
</dbReference>
<dbReference type="GO" id="GO:0008236">
    <property type="term" value="F:serine-type peptidase activity"/>
    <property type="evidence" value="ECO:0007669"/>
    <property type="project" value="UniProtKB-KW"/>
</dbReference>
<dbReference type="InterPro" id="IPR040921">
    <property type="entry name" value="Peptidase_S66C"/>
</dbReference>
<dbReference type="PIRSF" id="PIRSF028757">
    <property type="entry name" value="LD-carboxypeptidase"/>
    <property type="match status" value="1"/>
</dbReference>
<feature type="domain" description="LD-carboxypeptidase C-terminal" evidence="9">
    <location>
        <begin position="209"/>
        <end position="326"/>
    </location>
</feature>
<dbReference type="Proteomes" id="UP001204953">
    <property type="component" value="Unassembled WGS sequence"/>
</dbReference>
<evidence type="ECO:0000256" key="5">
    <source>
        <dbReference type="ARBA" id="ARBA00022825"/>
    </source>
</evidence>
<evidence type="ECO:0000259" key="9">
    <source>
        <dbReference type="Pfam" id="PF17676"/>
    </source>
</evidence>
<feature type="active site" description="Charge relay system" evidence="6">
    <location>
        <position position="240"/>
    </location>
</feature>
<dbReference type="AlphaFoldDB" id="A0AAE3GSC7"/>
<feature type="chain" id="PRO_5042051189" evidence="7">
    <location>
        <begin position="29"/>
        <end position="341"/>
    </location>
</feature>
<dbReference type="GO" id="GO:0004180">
    <property type="term" value="F:carboxypeptidase activity"/>
    <property type="evidence" value="ECO:0007669"/>
    <property type="project" value="UniProtKB-KW"/>
</dbReference>
<evidence type="ECO:0000256" key="7">
    <source>
        <dbReference type="SAM" id="SignalP"/>
    </source>
</evidence>
<proteinExistence type="inferred from homology"/>
<accession>A0AAE3GSC7</accession>
<reference evidence="10" key="1">
    <citation type="submission" date="2022-06" db="EMBL/GenBank/DDBJ databases">
        <title>New cyanobacteria of genus Symplocastrum in benthos of Lake Baikal.</title>
        <authorList>
            <person name="Sorokovikova E."/>
            <person name="Tikhonova I."/>
            <person name="Krasnopeev A."/>
            <person name="Evseev P."/>
            <person name="Gladkikh A."/>
            <person name="Belykh O."/>
        </authorList>
    </citation>
    <scope>NUCLEOTIDE SEQUENCE</scope>
    <source>
        <strain evidence="10">BBK-W-15</strain>
    </source>
</reference>
<dbReference type="Gene3D" id="3.50.30.60">
    <property type="entry name" value="LD-carboxypeptidase A C-terminal domain-like"/>
    <property type="match status" value="1"/>
</dbReference>
<dbReference type="CDD" id="cd07025">
    <property type="entry name" value="Peptidase_S66"/>
    <property type="match status" value="1"/>
</dbReference>
<dbReference type="RefSeq" id="WP_254012633.1">
    <property type="nucleotide sequence ID" value="NZ_JAMZMM010000148.1"/>
</dbReference>
<feature type="active site" description="Charge relay system" evidence="6">
    <location>
        <position position="311"/>
    </location>
</feature>